<accession>A0A1G7TU83</accession>
<evidence type="ECO:0000313" key="2">
    <source>
        <dbReference type="Proteomes" id="UP000183404"/>
    </source>
</evidence>
<dbReference type="RefSeq" id="WP_074592827.1">
    <property type="nucleotide sequence ID" value="NZ_FNBS01000069.1"/>
</dbReference>
<sequence>MYKVPELTEYVQKLPKVKKYKKDGWGIFDIDILSETIGLDKYMKIRVTGGELKEKRKIKRIKLNKAELRYIEDAIKEITLLKYTKGYIPKVINLNESELKKIYRIS</sequence>
<proteinExistence type="predicted"/>
<dbReference type="EMBL" id="FNBS01000069">
    <property type="protein sequence ID" value="SDG38916.1"/>
    <property type="molecule type" value="Genomic_DNA"/>
</dbReference>
<gene>
    <name evidence="1" type="ORF">SAMN04244560_02273</name>
</gene>
<dbReference type="AlphaFoldDB" id="A0A1G7TU83"/>
<dbReference type="Proteomes" id="UP000183404">
    <property type="component" value="Unassembled WGS sequence"/>
</dbReference>
<reference evidence="1 2" key="1">
    <citation type="submission" date="2016-10" db="EMBL/GenBank/DDBJ databases">
        <authorList>
            <person name="de Groot N.N."/>
        </authorList>
    </citation>
    <scope>NUCLEOTIDE SEQUENCE [LARGE SCALE GENOMIC DNA]</scope>
    <source>
        <strain evidence="1 2">DSM 569</strain>
    </source>
</reference>
<name>A0A1G7TU83_THETY</name>
<evidence type="ECO:0000313" key="1">
    <source>
        <dbReference type="EMBL" id="SDG38916.1"/>
    </source>
</evidence>
<organism evidence="1 2">
    <name type="scientific">Thermoanaerobacter thermohydrosulfuricus</name>
    <name type="common">Clostridium thermohydrosulfuricum</name>
    <dbReference type="NCBI Taxonomy" id="1516"/>
    <lineage>
        <taxon>Bacteria</taxon>
        <taxon>Bacillati</taxon>
        <taxon>Bacillota</taxon>
        <taxon>Clostridia</taxon>
        <taxon>Thermoanaerobacterales</taxon>
        <taxon>Thermoanaerobacteraceae</taxon>
        <taxon>Thermoanaerobacter</taxon>
    </lineage>
</organism>
<protein>
    <submittedName>
        <fullName evidence="1">Uncharacterized protein</fullName>
    </submittedName>
</protein>